<proteinExistence type="predicted"/>
<dbReference type="InterPro" id="IPR001977">
    <property type="entry name" value="Depp_CoAkinase"/>
</dbReference>
<evidence type="ECO:0000256" key="1">
    <source>
        <dbReference type="ARBA" id="ARBA00022741"/>
    </source>
</evidence>
<accession>A0A537J909</accession>
<dbReference type="Proteomes" id="UP000320048">
    <property type="component" value="Unassembled WGS sequence"/>
</dbReference>
<dbReference type="Gene3D" id="3.40.50.300">
    <property type="entry name" value="P-loop containing nucleotide triphosphate hydrolases"/>
    <property type="match status" value="1"/>
</dbReference>
<dbReference type="EMBL" id="VBAO01000245">
    <property type="protein sequence ID" value="TMI80039.1"/>
    <property type="molecule type" value="Genomic_DNA"/>
</dbReference>
<organism evidence="3 4">
    <name type="scientific">Candidatus Segetimicrobium genomatis</name>
    <dbReference type="NCBI Taxonomy" id="2569760"/>
    <lineage>
        <taxon>Bacteria</taxon>
        <taxon>Bacillati</taxon>
        <taxon>Candidatus Sysuimicrobiota</taxon>
        <taxon>Candidatus Sysuimicrobiia</taxon>
        <taxon>Candidatus Sysuimicrobiales</taxon>
        <taxon>Candidatus Segetimicrobiaceae</taxon>
        <taxon>Candidatus Segetimicrobium</taxon>
    </lineage>
</organism>
<sequence>DEWLAEQTTEVAVAEIPLLYETGGEERFDRVVVVTAPSELRESRRGAVAEREERLVPEEEKVRRADFHYVNDGSLEDLDAFVTRVLEDLRRSS</sequence>
<evidence type="ECO:0000313" key="3">
    <source>
        <dbReference type="EMBL" id="TMI80039.1"/>
    </source>
</evidence>
<dbReference type="AlphaFoldDB" id="A0A537J909"/>
<gene>
    <name evidence="3" type="ORF">E6H04_09350</name>
</gene>
<keyword evidence="1" id="KW-0547">Nucleotide-binding</keyword>
<dbReference type="Pfam" id="PF01121">
    <property type="entry name" value="CoaE"/>
    <property type="match status" value="1"/>
</dbReference>
<evidence type="ECO:0000256" key="2">
    <source>
        <dbReference type="ARBA" id="ARBA00022840"/>
    </source>
</evidence>
<evidence type="ECO:0000313" key="4">
    <source>
        <dbReference type="Proteomes" id="UP000320048"/>
    </source>
</evidence>
<name>A0A537J909_9BACT</name>
<comment type="caution">
    <text evidence="3">The sequence shown here is derived from an EMBL/GenBank/DDBJ whole genome shotgun (WGS) entry which is preliminary data.</text>
</comment>
<dbReference type="GO" id="GO:0005524">
    <property type="term" value="F:ATP binding"/>
    <property type="evidence" value="ECO:0007669"/>
    <property type="project" value="UniProtKB-KW"/>
</dbReference>
<dbReference type="InterPro" id="IPR027417">
    <property type="entry name" value="P-loop_NTPase"/>
</dbReference>
<keyword evidence="3" id="KW-0808">Transferase</keyword>
<feature type="non-terminal residue" evidence="3">
    <location>
        <position position="1"/>
    </location>
</feature>
<reference evidence="3 4" key="1">
    <citation type="journal article" date="2019" name="Nat. Microbiol.">
        <title>Mediterranean grassland soil C-N compound turnover is dependent on rainfall and depth, and is mediated by genomically divergent microorganisms.</title>
        <authorList>
            <person name="Diamond S."/>
            <person name="Andeer P.F."/>
            <person name="Li Z."/>
            <person name="Crits-Christoph A."/>
            <person name="Burstein D."/>
            <person name="Anantharaman K."/>
            <person name="Lane K.R."/>
            <person name="Thomas B.C."/>
            <person name="Pan C."/>
            <person name="Northen T.R."/>
            <person name="Banfield J.F."/>
        </authorList>
    </citation>
    <scope>NUCLEOTIDE SEQUENCE [LARGE SCALE GENOMIC DNA]</scope>
    <source>
        <strain evidence="3">NP_7</strain>
    </source>
</reference>
<dbReference type="GO" id="GO:0004140">
    <property type="term" value="F:dephospho-CoA kinase activity"/>
    <property type="evidence" value="ECO:0007669"/>
    <property type="project" value="InterPro"/>
</dbReference>
<dbReference type="SUPFAM" id="SSF52540">
    <property type="entry name" value="P-loop containing nucleoside triphosphate hydrolases"/>
    <property type="match status" value="1"/>
</dbReference>
<protein>
    <submittedName>
        <fullName evidence="3">Dephospho-CoA kinase</fullName>
    </submittedName>
</protein>
<keyword evidence="3" id="KW-0418">Kinase</keyword>
<dbReference type="GO" id="GO:0015937">
    <property type="term" value="P:coenzyme A biosynthetic process"/>
    <property type="evidence" value="ECO:0007669"/>
    <property type="project" value="InterPro"/>
</dbReference>
<keyword evidence="2" id="KW-0067">ATP-binding</keyword>